<accession>A0AAD6QAK7</accession>
<keyword evidence="2" id="KW-1185">Reference proteome</keyword>
<dbReference type="EMBL" id="JAQIZT010000009">
    <property type="protein sequence ID" value="KAJ6985344.1"/>
    <property type="molecule type" value="Genomic_DNA"/>
</dbReference>
<protein>
    <submittedName>
        <fullName evidence="1">Uncharacterized protein</fullName>
    </submittedName>
</protein>
<evidence type="ECO:0000313" key="1">
    <source>
        <dbReference type="EMBL" id="KAJ6985344.1"/>
    </source>
</evidence>
<dbReference type="Proteomes" id="UP001164929">
    <property type="component" value="Chromosome 9"/>
</dbReference>
<evidence type="ECO:0000313" key="2">
    <source>
        <dbReference type="Proteomes" id="UP001164929"/>
    </source>
</evidence>
<organism evidence="1 2">
    <name type="scientific">Populus alba x Populus x berolinensis</name>
    <dbReference type="NCBI Taxonomy" id="444605"/>
    <lineage>
        <taxon>Eukaryota</taxon>
        <taxon>Viridiplantae</taxon>
        <taxon>Streptophyta</taxon>
        <taxon>Embryophyta</taxon>
        <taxon>Tracheophyta</taxon>
        <taxon>Spermatophyta</taxon>
        <taxon>Magnoliopsida</taxon>
        <taxon>eudicotyledons</taxon>
        <taxon>Gunneridae</taxon>
        <taxon>Pentapetalae</taxon>
        <taxon>rosids</taxon>
        <taxon>fabids</taxon>
        <taxon>Malpighiales</taxon>
        <taxon>Salicaceae</taxon>
        <taxon>Saliceae</taxon>
        <taxon>Populus</taxon>
    </lineage>
</organism>
<dbReference type="AlphaFoldDB" id="A0AAD6QAK7"/>
<sequence length="70" mass="7951">MDNWGHCIWDLGFPNIPHRKQGKSPISKCSIYRQVNSVPQLSSRAVITERTILSPFTKEYRVHAANSGIL</sequence>
<proteinExistence type="predicted"/>
<comment type="caution">
    <text evidence="1">The sequence shown here is derived from an EMBL/GenBank/DDBJ whole genome shotgun (WGS) entry which is preliminary data.</text>
</comment>
<reference evidence="1" key="1">
    <citation type="journal article" date="2023" name="Mol. Ecol. Resour.">
        <title>Chromosome-level genome assembly of a triploid poplar Populus alba 'Berolinensis'.</title>
        <authorList>
            <person name="Chen S."/>
            <person name="Yu Y."/>
            <person name="Wang X."/>
            <person name="Wang S."/>
            <person name="Zhang T."/>
            <person name="Zhou Y."/>
            <person name="He R."/>
            <person name="Meng N."/>
            <person name="Wang Y."/>
            <person name="Liu W."/>
            <person name="Liu Z."/>
            <person name="Liu J."/>
            <person name="Guo Q."/>
            <person name="Huang H."/>
            <person name="Sederoff R.R."/>
            <person name="Wang G."/>
            <person name="Qu G."/>
            <person name="Chen S."/>
        </authorList>
    </citation>
    <scope>NUCLEOTIDE SEQUENCE</scope>
    <source>
        <strain evidence="1">SC-2020</strain>
    </source>
</reference>
<name>A0AAD6QAK7_9ROSI</name>
<gene>
    <name evidence="1" type="ORF">NC653_023340</name>
</gene>